<keyword evidence="3" id="KW-1185">Reference proteome</keyword>
<proteinExistence type="predicted"/>
<reference evidence="2 3" key="1">
    <citation type="submission" date="2020-11" db="EMBL/GenBank/DDBJ databases">
        <title>Corynebacterium sp. MC1420.</title>
        <authorList>
            <person name="Zhou J."/>
        </authorList>
    </citation>
    <scope>NUCLEOTIDE SEQUENCE [LARGE SCALE GENOMIC DNA]</scope>
    <source>
        <strain evidence="2 3">MC1420</strain>
    </source>
</reference>
<accession>A0A7T0PFB5</accession>
<evidence type="ECO:0000313" key="3">
    <source>
        <dbReference type="Proteomes" id="UP000594586"/>
    </source>
</evidence>
<dbReference type="KEGG" id="cqn:G7Y29_02440"/>
<sequence length="69" mass="7853">MRRDLVWQTLIGFVGFFAFVALVQAVLNLFRPEPLLWPGVLAGALCLATFWLTRRWLRWRSGPGSPPSP</sequence>
<organism evidence="2 3">
    <name type="scientific">Corynebacterium qintianiae</name>
    <dbReference type="NCBI Taxonomy" id="2709392"/>
    <lineage>
        <taxon>Bacteria</taxon>
        <taxon>Bacillati</taxon>
        <taxon>Actinomycetota</taxon>
        <taxon>Actinomycetes</taxon>
        <taxon>Mycobacteriales</taxon>
        <taxon>Corynebacteriaceae</taxon>
        <taxon>Corynebacterium</taxon>
    </lineage>
</organism>
<evidence type="ECO:0000256" key="1">
    <source>
        <dbReference type="SAM" id="Phobius"/>
    </source>
</evidence>
<keyword evidence="1" id="KW-0472">Membrane</keyword>
<name>A0A7T0PFB5_9CORY</name>
<dbReference type="AlphaFoldDB" id="A0A7T0PFB5"/>
<keyword evidence="1" id="KW-1133">Transmembrane helix</keyword>
<dbReference type="RefSeq" id="WP_165004924.1">
    <property type="nucleotide sequence ID" value="NZ_CP064955.1"/>
</dbReference>
<keyword evidence="1" id="KW-0812">Transmembrane</keyword>
<dbReference type="EMBL" id="CP064955">
    <property type="protein sequence ID" value="QPK83685.1"/>
    <property type="molecule type" value="Genomic_DNA"/>
</dbReference>
<protein>
    <submittedName>
        <fullName evidence="2">Uncharacterized protein</fullName>
    </submittedName>
</protein>
<dbReference type="Proteomes" id="UP000594586">
    <property type="component" value="Chromosome"/>
</dbReference>
<gene>
    <name evidence="2" type="ORF">G7Y29_02440</name>
</gene>
<feature type="transmembrane region" description="Helical" evidence="1">
    <location>
        <begin position="35"/>
        <end position="53"/>
    </location>
</feature>
<evidence type="ECO:0000313" key="2">
    <source>
        <dbReference type="EMBL" id="QPK83685.1"/>
    </source>
</evidence>